<organism evidence="1 2">
    <name type="scientific">Erythrobacter crassostreae</name>
    <dbReference type="NCBI Taxonomy" id="2828328"/>
    <lineage>
        <taxon>Bacteria</taxon>
        <taxon>Pseudomonadati</taxon>
        <taxon>Pseudomonadota</taxon>
        <taxon>Alphaproteobacteria</taxon>
        <taxon>Sphingomonadales</taxon>
        <taxon>Erythrobacteraceae</taxon>
        <taxon>Erythrobacter/Porphyrobacter group</taxon>
        <taxon>Erythrobacter</taxon>
    </lineage>
</organism>
<dbReference type="AlphaFoldDB" id="A0A9X1JLA2"/>
<dbReference type="EMBL" id="JAGSPC010000001">
    <property type="protein sequence ID" value="MBV7259930.1"/>
    <property type="molecule type" value="Genomic_DNA"/>
</dbReference>
<evidence type="ECO:0000313" key="2">
    <source>
        <dbReference type="Proteomes" id="UP001138681"/>
    </source>
</evidence>
<comment type="caution">
    <text evidence="1">The sequence shown here is derived from an EMBL/GenBank/DDBJ whole genome shotgun (WGS) entry which is preliminary data.</text>
</comment>
<dbReference type="Proteomes" id="UP001138681">
    <property type="component" value="Unassembled WGS sequence"/>
</dbReference>
<accession>A0A9X1JLA2</accession>
<protein>
    <submittedName>
        <fullName evidence="1">Uncharacterized protein</fullName>
    </submittedName>
</protein>
<gene>
    <name evidence="1" type="ORF">KCG46_10165</name>
</gene>
<reference evidence="1" key="1">
    <citation type="submission" date="2021-04" db="EMBL/GenBank/DDBJ databases">
        <authorList>
            <person name="Pira H."/>
            <person name="Risdian C."/>
            <person name="Wink J."/>
        </authorList>
    </citation>
    <scope>NUCLEOTIDE SEQUENCE</scope>
    <source>
        <strain evidence="1">WH158</strain>
    </source>
</reference>
<sequence length="112" mass="12266">MFRSRAKTDSLCQKIADVAYGKAQDVDGSLVDPATVVRAIFQRERAGTPTNLRQLHTITEISQTKALRAVSGLERSGFVHIEQNMHDALESTVTLNIDMRAALSRALARDAA</sequence>
<dbReference type="RefSeq" id="WP_218405106.1">
    <property type="nucleotide sequence ID" value="NZ_JAGSPC010000001.1"/>
</dbReference>
<name>A0A9X1JLA2_9SPHN</name>
<evidence type="ECO:0000313" key="1">
    <source>
        <dbReference type="EMBL" id="MBV7259930.1"/>
    </source>
</evidence>
<keyword evidence="2" id="KW-1185">Reference proteome</keyword>
<proteinExistence type="predicted"/>